<gene>
    <name evidence="2" type="ORF">RUM44_004097</name>
</gene>
<dbReference type="EMBL" id="JAWJWF010000004">
    <property type="protein sequence ID" value="KAK6633490.1"/>
    <property type="molecule type" value="Genomic_DNA"/>
</dbReference>
<organism evidence="2 3">
    <name type="scientific">Polyplax serrata</name>
    <name type="common">Common mouse louse</name>
    <dbReference type="NCBI Taxonomy" id="468196"/>
    <lineage>
        <taxon>Eukaryota</taxon>
        <taxon>Metazoa</taxon>
        <taxon>Ecdysozoa</taxon>
        <taxon>Arthropoda</taxon>
        <taxon>Hexapoda</taxon>
        <taxon>Insecta</taxon>
        <taxon>Pterygota</taxon>
        <taxon>Neoptera</taxon>
        <taxon>Paraneoptera</taxon>
        <taxon>Psocodea</taxon>
        <taxon>Troctomorpha</taxon>
        <taxon>Phthiraptera</taxon>
        <taxon>Anoplura</taxon>
        <taxon>Polyplacidae</taxon>
        <taxon>Polyplax</taxon>
    </lineage>
</organism>
<protein>
    <submittedName>
        <fullName evidence="2">Uncharacterized protein</fullName>
    </submittedName>
</protein>
<name>A0ABR1B1V5_POLSC</name>
<comment type="caution">
    <text evidence="2">The sequence shown here is derived from an EMBL/GenBank/DDBJ whole genome shotgun (WGS) entry which is preliminary data.</text>
</comment>
<keyword evidence="3" id="KW-1185">Reference proteome</keyword>
<reference evidence="2 3" key="1">
    <citation type="submission" date="2023-09" db="EMBL/GenBank/DDBJ databases">
        <title>Genomes of two closely related lineages of the louse Polyplax serrata with different host specificities.</title>
        <authorList>
            <person name="Martinu J."/>
            <person name="Tarabai H."/>
            <person name="Stefka J."/>
            <person name="Hypsa V."/>
        </authorList>
    </citation>
    <scope>NUCLEOTIDE SEQUENCE [LARGE SCALE GENOMIC DNA]</scope>
    <source>
        <strain evidence="2">98ZLc_SE</strain>
    </source>
</reference>
<sequence>MIHKSERVGSSLVNFRFVVTGVQVVNGFTIGRHEEIGIRCKAKTNHDKLKTVDRYQVSLKVVDMSVQRFELYQFSAVEIFLKLLKRRIGYYTKKVQQSDQGNAMIGPNEKFSFRLIRSKLRKREESSGIHRTNVVHPEGVLQATIVGNAPATVTAGTENEVTKGSPLEDIFIAPVSNRKSFNSWNSDNSLSGYSSETTQLPMFLYSTANSRNSLNSNDQDVVLHSSGPIEDIETNNNNNNTSNKEETHKKNIKGKLKKLVRRKSATTENYALPLELREQLKQIYETMGKTMTEEEGEEDEEDEDEDEPQAIIY</sequence>
<evidence type="ECO:0000313" key="2">
    <source>
        <dbReference type="EMBL" id="KAK6633490.1"/>
    </source>
</evidence>
<proteinExistence type="predicted"/>
<accession>A0ABR1B1V5</accession>
<feature type="region of interest" description="Disordered" evidence="1">
    <location>
        <begin position="288"/>
        <end position="313"/>
    </location>
</feature>
<feature type="region of interest" description="Disordered" evidence="1">
    <location>
        <begin position="228"/>
        <end position="250"/>
    </location>
</feature>
<evidence type="ECO:0000256" key="1">
    <source>
        <dbReference type="SAM" id="MobiDB-lite"/>
    </source>
</evidence>
<dbReference type="Proteomes" id="UP001359485">
    <property type="component" value="Unassembled WGS sequence"/>
</dbReference>
<feature type="compositionally biased region" description="Acidic residues" evidence="1">
    <location>
        <begin position="293"/>
        <end position="313"/>
    </location>
</feature>
<evidence type="ECO:0000313" key="3">
    <source>
        <dbReference type="Proteomes" id="UP001359485"/>
    </source>
</evidence>